<feature type="region of interest" description="Disordered" evidence="1">
    <location>
        <begin position="1"/>
        <end position="23"/>
    </location>
</feature>
<dbReference type="Proteomes" id="UP000236248">
    <property type="component" value="Chromosome NCAV"/>
</dbReference>
<sequence length="121" mass="13902">MNVAYDNDNSVNISNKRRDERITDDREKYDRYDGLKVYVTGVDASDVTSRLNGYFTLDGAKIRFQGIAFGRIGGHNIHVKISKRAEAMLKRMGYDPEHVLVAVQMKMIEGDITIEEREMKE</sequence>
<name>A0A2K5ARN2_9ARCH</name>
<keyword evidence="3" id="KW-1185">Reference proteome</keyword>
<dbReference type="KEGG" id="ncv:NCAV_1130"/>
<evidence type="ECO:0000256" key="1">
    <source>
        <dbReference type="SAM" id="MobiDB-lite"/>
    </source>
</evidence>
<organism evidence="2 3">
    <name type="scientific">Candidatus Nitrosocaldus cavascurensis</name>
    <dbReference type="NCBI Taxonomy" id="2058097"/>
    <lineage>
        <taxon>Archaea</taxon>
        <taxon>Nitrososphaerota</taxon>
        <taxon>Nitrososphaeria</taxon>
        <taxon>Candidatus Nitrosocaldales</taxon>
        <taxon>Candidatus Nitrosocaldaceae</taxon>
        <taxon>Candidatus Nitrosocaldus</taxon>
    </lineage>
</organism>
<protein>
    <submittedName>
        <fullName evidence="2">Uncharacterized protein</fullName>
    </submittedName>
</protein>
<dbReference type="RefSeq" id="WP_103287014.1">
    <property type="nucleotide sequence ID" value="NZ_LT981265.1"/>
</dbReference>
<gene>
    <name evidence="2" type="ORF">NCAV_1130</name>
</gene>
<evidence type="ECO:0000313" key="2">
    <source>
        <dbReference type="EMBL" id="SPC34306.1"/>
    </source>
</evidence>
<reference evidence="3" key="1">
    <citation type="submission" date="2018-01" db="EMBL/GenBank/DDBJ databases">
        <authorList>
            <person name="Kerou L M."/>
        </authorList>
    </citation>
    <scope>NUCLEOTIDE SEQUENCE [LARGE SCALE GENOMIC DNA]</scope>
    <source>
        <strain evidence="3">SCU2</strain>
    </source>
</reference>
<proteinExistence type="predicted"/>
<evidence type="ECO:0000313" key="3">
    <source>
        <dbReference type="Proteomes" id="UP000236248"/>
    </source>
</evidence>
<dbReference type="EMBL" id="LT981265">
    <property type="protein sequence ID" value="SPC34306.1"/>
    <property type="molecule type" value="Genomic_DNA"/>
</dbReference>
<dbReference type="AlphaFoldDB" id="A0A2K5ARN2"/>
<accession>A0A2K5ARN2</accession>
<dbReference type="GeneID" id="41595148"/>